<proteinExistence type="inferred from homology"/>
<keyword evidence="5" id="KW-0210">Decarboxylase</keyword>
<dbReference type="SUPFAM" id="SSF52467">
    <property type="entry name" value="DHS-like NAD/FAD-binding domain"/>
    <property type="match status" value="1"/>
</dbReference>
<dbReference type="OrthoDB" id="4494979at2"/>
<feature type="domain" description="Thiamine pyrophosphate enzyme TPP-binding" evidence="9">
    <location>
        <begin position="406"/>
        <end position="550"/>
    </location>
</feature>
<dbReference type="InterPro" id="IPR012110">
    <property type="entry name" value="PDC/IPDC-like"/>
</dbReference>
<dbReference type="GO" id="GO:0046872">
    <property type="term" value="F:metal ion binding"/>
    <property type="evidence" value="ECO:0007669"/>
    <property type="project" value="UniProtKB-KW"/>
</dbReference>
<feature type="domain" description="Thiamine pyrophosphate enzyme N-terminal TPP-binding" evidence="10">
    <location>
        <begin position="6"/>
        <end position="112"/>
    </location>
</feature>
<evidence type="ECO:0000256" key="2">
    <source>
        <dbReference type="ARBA" id="ARBA00001964"/>
    </source>
</evidence>
<dbReference type="AlphaFoldDB" id="A0A1H7BTB3"/>
<evidence type="ECO:0000256" key="7">
    <source>
        <dbReference type="ARBA" id="ARBA00023052"/>
    </source>
</evidence>
<dbReference type="CDD" id="cd07038">
    <property type="entry name" value="TPP_PYR_PDC_IPDC_like"/>
    <property type="match status" value="1"/>
</dbReference>
<gene>
    <name evidence="11" type="ORF">SAMN05192553_11286</name>
</gene>
<evidence type="ECO:0000256" key="5">
    <source>
        <dbReference type="ARBA" id="ARBA00022793"/>
    </source>
</evidence>
<dbReference type="RefSeq" id="WP_092178705.1">
    <property type="nucleotide sequence ID" value="NZ_FNZH01000012.1"/>
</dbReference>
<evidence type="ECO:0000259" key="10">
    <source>
        <dbReference type="Pfam" id="PF02776"/>
    </source>
</evidence>
<evidence type="ECO:0000259" key="9">
    <source>
        <dbReference type="Pfam" id="PF02775"/>
    </source>
</evidence>
<dbReference type="InterPro" id="IPR011766">
    <property type="entry name" value="TPP_enzyme_TPP-bd"/>
</dbReference>
<keyword evidence="12" id="KW-1185">Reference proteome</keyword>
<keyword evidence="6" id="KW-0460">Magnesium</keyword>
<evidence type="ECO:0000256" key="6">
    <source>
        <dbReference type="ARBA" id="ARBA00022842"/>
    </source>
</evidence>
<dbReference type="PANTHER" id="PTHR43452:SF30">
    <property type="entry name" value="PYRUVATE DECARBOXYLASE ISOZYME 1-RELATED"/>
    <property type="match status" value="1"/>
</dbReference>
<dbReference type="GO" id="GO:0004737">
    <property type="term" value="F:pyruvate decarboxylase activity"/>
    <property type="evidence" value="ECO:0007669"/>
    <property type="project" value="TreeGrafter"/>
</dbReference>
<evidence type="ECO:0000256" key="1">
    <source>
        <dbReference type="ARBA" id="ARBA00001920"/>
    </source>
</evidence>
<dbReference type="PANTHER" id="PTHR43452">
    <property type="entry name" value="PYRUVATE DECARBOXYLASE"/>
    <property type="match status" value="1"/>
</dbReference>
<dbReference type="GO" id="GO:0005829">
    <property type="term" value="C:cytosol"/>
    <property type="evidence" value="ECO:0007669"/>
    <property type="project" value="TreeGrafter"/>
</dbReference>
<dbReference type="STRING" id="1416801.SAMN05192553_11286"/>
<accession>A0A1H7BTB3</accession>
<evidence type="ECO:0000313" key="12">
    <source>
        <dbReference type="Proteomes" id="UP000199403"/>
    </source>
</evidence>
<dbReference type="Gene3D" id="3.40.50.970">
    <property type="match status" value="2"/>
</dbReference>
<dbReference type="Pfam" id="PF02775">
    <property type="entry name" value="TPP_enzyme_C"/>
    <property type="match status" value="1"/>
</dbReference>
<keyword evidence="7" id="KW-0786">Thiamine pyrophosphate</keyword>
<keyword evidence="11" id="KW-0670">Pyruvate</keyword>
<reference evidence="12" key="1">
    <citation type="submission" date="2016-10" db="EMBL/GenBank/DDBJ databases">
        <authorList>
            <person name="Varghese N."/>
            <person name="Submissions S."/>
        </authorList>
    </citation>
    <scope>NUCLEOTIDE SEQUENCE [LARGE SCALE GENOMIC DNA]</scope>
    <source>
        <strain evidence="12">IBRC-M 10761</strain>
    </source>
</reference>
<evidence type="ECO:0000256" key="4">
    <source>
        <dbReference type="ARBA" id="ARBA00022723"/>
    </source>
</evidence>
<dbReference type="SUPFAM" id="SSF52518">
    <property type="entry name" value="Thiamin diphosphate-binding fold (THDP-binding)"/>
    <property type="match status" value="2"/>
</dbReference>
<organism evidence="11 12">
    <name type="scientific">Cyclobacterium xiamenense</name>
    <dbReference type="NCBI Taxonomy" id="1297121"/>
    <lineage>
        <taxon>Bacteria</taxon>
        <taxon>Pseudomonadati</taxon>
        <taxon>Bacteroidota</taxon>
        <taxon>Cytophagia</taxon>
        <taxon>Cytophagales</taxon>
        <taxon>Cyclobacteriaceae</taxon>
        <taxon>Cyclobacterium</taxon>
    </lineage>
</organism>
<comment type="cofactor">
    <cofactor evidence="2">
        <name>thiamine diphosphate</name>
        <dbReference type="ChEBI" id="CHEBI:58937"/>
    </cofactor>
</comment>
<keyword evidence="4" id="KW-0479">Metal-binding</keyword>
<sequence>MNTETTVAGYLKSRMEELGIAYMFGVAGNYTAPLLDTILADCDSPIKIINNSNEITAGFAADGYARVKGKPSAVYVTYSVGPFTGLNTIAGSFVEKVPILLINGAPTNKEDSNEKNVGLLYSHTTGYEFIDIHMFRPITVAAERITNAAQAPFQIDSVLTALLTHGRPVYLEVTEDVWRAPCNAPKGTLSSGKGRIVTVSEASNAIAAAMKLIRSRPKSIFWAGIELQRLGLQEEFLELLKVTNDQHAQPNERIHFVTSALGKSCIAEDHPYFDGCVTLTKDQINALVGDEGVIIGIGAWTVGKDTENQNIRSDRTIMAAHDGVFVGSEFFPLVDLKTFIVALTEAFKTAHTLNLTGIHPALKRLSLVETSDKGMGYTPFFKELETYINQEKDTVLVVDAGFPLIGAQGLTIPERNGFVAQAAWLAIGYSVAAATGVKFAVPNKRVMVAVGDGAFHETCQAVAEHHANGQNTVVFVLVNGIYGIEQYLVNPNPFRKPPVDYSDNLLDANYSYNEIPRWNYSKIPDAMGGIGRKAGTVDELRTILEEIRQTPNENFVVEVSIPSKDTPEVLWSHLPGAIGEDETENPNWPPESKF</sequence>
<evidence type="ECO:0000256" key="3">
    <source>
        <dbReference type="ARBA" id="ARBA00007812"/>
    </source>
</evidence>
<dbReference type="GO" id="GO:0030976">
    <property type="term" value="F:thiamine pyrophosphate binding"/>
    <property type="evidence" value="ECO:0007669"/>
    <property type="project" value="InterPro"/>
</dbReference>
<dbReference type="Proteomes" id="UP000199403">
    <property type="component" value="Unassembled WGS sequence"/>
</dbReference>
<evidence type="ECO:0000313" key="11">
    <source>
        <dbReference type="EMBL" id="SEJ77882.1"/>
    </source>
</evidence>
<dbReference type="InterPro" id="IPR012001">
    <property type="entry name" value="Thiamin_PyroP_enz_TPP-bd_dom"/>
</dbReference>
<dbReference type="InterPro" id="IPR029061">
    <property type="entry name" value="THDP-binding"/>
</dbReference>
<name>A0A1H7BTB3_9BACT</name>
<dbReference type="GO" id="GO:0000949">
    <property type="term" value="P:aromatic amino acid family catabolic process to alcohol via Ehrlich pathway"/>
    <property type="evidence" value="ECO:0007669"/>
    <property type="project" value="TreeGrafter"/>
</dbReference>
<protein>
    <submittedName>
        <fullName evidence="11">Indolepyruvate decarboxylase</fullName>
    </submittedName>
</protein>
<dbReference type="InterPro" id="IPR047213">
    <property type="entry name" value="TPP_PYR_PDC_IPDC-like"/>
</dbReference>
<dbReference type="Gene3D" id="3.40.50.1220">
    <property type="entry name" value="TPP-binding domain"/>
    <property type="match status" value="1"/>
</dbReference>
<evidence type="ECO:0000256" key="8">
    <source>
        <dbReference type="ARBA" id="ARBA00023239"/>
    </source>
</evidence>
<dbReference type="Pfam" id="PF02776">
    <property type="entry name" value="TPP_enzyme_N"/>
    <property type="match status" value="1"/>
</dbReference>
<dbReference type="InterPro" id="IPR029035">
    <property type="entry name" value="DHS-like_NAD/FAD-binding_dom"/>
</dbReference>
<comment type="cofactor">
    <cofactor evidence="1">
        <name>a metal cation</name>
        <dbReference type="ChEBI" id="CHEBI:25213"/>
    </cofactor>
</comment>
<keyword evidence="8" id="KW-0456">Lyase</keyword>
<dbReference type="EMBL" id="FNZH01000012">
    <property type="protein sequence ID" value="SEJ77882.1"/>
    <property type="molecule type" value="Genomic_DNA"/>
</dbReference>
<comment type="similarity">
    <text evidence="3">Belongs to the TPP enzyme family.</text>
</comment>